<sequence>MSIYEALQLILTFGSFVVAFVSLVVAIVYLDNKK</sequence>
<dbReference type="EMBL" id="QVQZ01000021">
    <property type="protein sequence ID" value="RFU52704.1"/>
    <property type="molecule type" value="Genomic_DNA"/>
</dbReference>
<dbReference type="KEGG" id="schj:DDV21_001030"/>
<dbReference type="RefSeq" id="WP_116878614.1">
    <property type="nucleotide sequence ID" value="NZ_CP031733.1"/>
</dbReference>
<dbReference type="Proteomes" id="UP000246115">
    <property type="component" value="Chromosome"/>
</dbReference>
<evidence type="ECO:0000313" key="4">
    <source>
        <dbReference type="EMBL" id="RFU52704.1"/>
    </source>
</evidence>
<evidence type="ECO:0000313" key="2">
    <source>
        <dbReference type="EMBL" id="AXQ77754.1"/>
    </source>
</evidence>
<reference evidence="2" key="4">
    <citation type="journal article" date="2019" name="Int. J. Syst. Evol. Microbiol.">
        <title>Streptococcus chenjunshii sp. nov. isolated from feces of Tibetan antelopes.</title>
        <authorList>
            <person name="Tian Z."/>
            <person name="Lu S."/>
            <person name="Jin D."/>
            <person name="Yang J."/>
            <person name="Pu J."/>
            <person name="Lai X.H."/>
            <person name="Bai X.N."/>
            <person name="Wu X.M."/>
            <person name="Li J."/>
            <person name="Wang S."/>
            <person name="Xu J."/>
        </authorList>
    </citation>
    <scope>NUCLEOTIDE SEQUENCE</scope>
    <source>
        <strain evidence="2">Z15</strain>
    </source>
</reference>
<dbReference type="EMBL" id="QVQY01000025">
    <property type="protein sequence ID" value="RFU50476.1"/>
    <property type="molecule type" value="Genomic_DNA"/>
</dbReference>
<dbReference type="AlphaFoldDB" id="A0A372KL99"/>
<accession>A0A372KL99</accession>
<keyword evidence="1" id="KW-0472">Membrane</keyword>
<accession>A0A346N9Q9</accession>
<gene>
    <name evidence="2" type="ORF">DDV21_001030</name>
    <name evidence="3" type="ORF">DDV22_08365</name>
    <name evidence="4" type="ORF">DDV23_08205</name>
</gene>
<reference evidence="3 7" key="1">
    <citation type="submission" date="2018-08" db="EMBL/GenBank/DDBJ databases">
        <title>Draft genome of Streptococcus sp .nov. Z2.</title>
        <authorList>
            <person name="Tian Z."/>
        </authorList>
    </citation>
    <scope>NUCLEOTIDE SEQUENCE [LARGE SCALE GENOMIC DNA]</scope>
    <source>
        <strain evidence="3 7">Z2</strain>
    </source>
</reference>
<keyword evidence="7" id="KW-1185">Reference proteome</keyword>
<organism evidence="4 6">
    <name type="scientific">Streptococcus chenjunshii</name>
    <dbReference type="NCBI Taxonomy" id="2173853"/>
    <lineage>
        <taxon>Bacteria</taxon>
        <taxon>Bacillati</taxon>
        <taxon>Bacillota</taxon>
        <taxon>Bacilli</taxon>
        <taxon>Lactobacillales</taxon>
        <taxon>Streptococcaceae</taxon>
        <taxon>Streptococcus</taxon>
    </lineage>
</organism>
<evidence type="ECO:0000313" key="5">
    <source>
        <dbReference type="Proteomes" id="UP000246115"/>
    </source>
</evidence>
<keyword evidence="1" id="KW-0812">Transmembrane</keyword>
<keyword evidence="1" id="KW-1133">Transmembrane helix</keyword>
<evidence type="ECO:0000313" key="3">
    <source>
        <dbReference type="EMBL" id="RFU50476.1"/>
    </source>
</evidence>
<feature type="transmembrane region" description="Helical" evidence="1">
    <location>
        <begin position="6"/>
        <end position="30"/>
    </location>
</feature>
<evidence type="ECO:0000313" key="6">
    <source>
        <dbReference type="Proteomes" id="UP000262901"/>
    </source>
</evidence>
<name>A0A372KL99_9STRE</name>
<dbReference type="Pfam" id="PF16935">
    <property type="entry name" value="Hol_Tox"/>
    <property type="match status" value="1"/>
</dbReference>
<evidence type="ECO:0000256" key="1">
    <source>
        <dbReference type="SAM" id="Phobius"/>
    </source>
</evidence>
<dbReference type="Proteomes" id="UP000264056">
    <property type="component" value="Unassembled WGS sequence"/>
</dbReference>
<dbReference type="InterPro" id="IPR031616">
    <property type="entry name" value="BsrE-like"/>
</dbReference>
<proteinExistence type="predicted"/>
<reference evidence="4 6" key="2">
    <citation type="submission" date="2018-08" db="EMBL/GenBank/DDBJ databases">
        <title>Draft genome of Streptococcus sp. nov. Z1.</title>
        <authorList>
            <person name="Tian Z."/>
        </authorList>
    </citation>
    <scope>NUCLEOTIDE SEQUENCE [LARGE SCALE GENOMIC DNA]</scope>
    <source>
        <strain evidence="4">Z1</strain>
        <strain evidence="6">Z1(2018)</strain>
    </source>
</reference>
<protein>
    <submittedName>
        <fullName evidence="3 4">Holin-like toxin</fullName>
    </submittedName>
</protein>
<evidence type="ECO:0000313" key="7">
    <source>
        <dbReference type="Proteomes" id="UP000264056"/>
    </source>
</evidence>
<dbReference type="Proteomes" id="UP000262901">
    <property type="component" value="Unassembled WGS sequence"/>
</dbReference>
<reference evidence="5" key="3">
    <citation type="submission" date="2018-08" db="EMBL/GenBank/DDBJ databases">
        <title>Streptococcus chenjunshii sp. nov., isolated from stools sample of the Tibetan antelope in the Qinghai-Tibet plateau, China.</title>
        <authorList>
            <person name="Tian Z."/>
        </authorList>
    </citation>
    <scope>NUCLEOTIDE SEQUENCE [LARGE SCALE GENOMIC DNA]</scope>
    <source>
        <strain evidence="5">Z15</strain>
    </source>
</reference>
<dbReference type="EMBL" id="CP031733">
    <property type="protein sequence ID" value="AXQ77754.1"/>
    <property type="molecule type" value="Genomic_DNA"/>
</dbReference>